<organism evidence="14 15">
    <name type="scientific">Kitasatospora setae (strain ATCC 33774 / DSM 43861 / JCM 3304 / KCC A-0304 / NBRC 14216 / KM-6054)</name>
    <name type="common">Streptomyces setae</name>
    <dbReference type="NCBI Taxonomy" id="452652"/>
    <lineage>
        <taxon>Bacteria</taxon>
        <taxon>Bacillati</taxon>
        <taxon>Actinomycetota</taxon>
        <taxon>Actinomycetes</taxon>
        <taxon>Kitasatosporales</taxon>
        <taxon>Streptomycetaceae</taxon>
        <taxon>Kitasatospora</taxon>
    </lineage>
</organism>
<dbReference type="HOGENOM" id="CLU_010645_2_0_11"/>
<dbReference type="GO" id="GO:0020037">
    <property type="term" value="F:heme binding"/>
    <property type="evidence" value="ECO:0007669"/>
    <property type="project" value="InterPro"/>
</dbReference>
<dbReference type="PROSITE" id="PS51402">
    <property type="entry name" value="CATALASE_3"/>
    <property type="match status" value="1"/>
</dbReference>
<protein>
    <recommendedName>
        <fullName evidence="11">Catalase</fullName>
        <ecNumber evidence="11">1.11.1.6</ecNumber>
    </recommendedName>
</protein>
<sequence length="486" mass="53532">MPKTLTTESGAPVADNQNSASAGEYGPLLVQDQHLLEKLARFNRERIPERVVHARGSGAYGYFEVTDDVAPYTSAAFLSAVGKRTELFLRFSTVAGALGSTDAVRDPRGFAVKFYTEQGNYDLVGNNTPVFFIKDPLKFPDFIHSQKRDPYTGVQEADNVWDFWAHSPASTHQITWLFGDRGIPASYRHMNGYGSHTYQWVNAEGRAHWVKYHFKTNQGIRSLAAGQAAETAGGDADSHQRDLHQAIERGVFPSWTLYVQLMPVEDAADYRFNPFDLTKVWPHADYPLVKVGRLVLNRNPENVFAEVEQAAFSPNNFVPGIGPSPDKMLQGRLFAYADAQRYRLGVNHTQLPVNAPRATAAANYGQDGLGALNPNGRNKNYEPNSYGGPAQTDQAPYAPQPVTGHTGGYPTPAHSKDDDYLQAGELYRLMADDEKSRLIANLAGSLAQVGRDDVVERNLAHFHAADPEYGARLAAAVADLRAAHED</sequence>
<evidence type="ECO:0000256" key="5">
    <source>
        <dbReference type="ARBA" id="ARBA00023002"/>
    </source>
</evidence>
<keyword evidence="4 10" id="KW-0479">Metal-binding</keyword>
<dbReference type="GO" id="GO:0046872">
    <property type="term" value="F:metal ion binding"/>
    <property type="evidence" value="ECO:0007669"/>
    <property type="project" value="UniProtKB-KW"/>
</dbReference>
<dbReference type="Proteomes" id="UP000007076">
    <property type="component" value="Chromosome"/>
</dbReference>
<reference evidence="14 15" key="1">
    <citation type="journal article" date="2010" name="DNA Res.">
        <title>Genome sequence of Kitasatospora setae NBRC 14216T: an evolutionary snapshot of the family Streptomycetaceae.</title>
        <authorList>
            <person name="Ichikawa N."/>
            <person name="Oguchi A."/>
            <person name="Ikeda H."/>
            <person name="Ishikawa J."/>
            <person name="Kitani S."/>
            <person name="Watanabe Y."/>
            <person name="Nakamura S."/>
            <person name="Katano Y."/>
            <person name="Kishi E."/>
            <person name="Sasagawa M."/>
            <person name="Ankai A."/>
            <person name="Fukui S."/>
            <person name="Hashimoto Y."/>
            <person name="Kamata S."/>
            <person name="Otoguro M."/>
            <person name="Tanikawa S."/>
            <person name="Nihira T."/>
            <person name="Horinouchi S."/>
            <person name="Ohnishi Y."/>
            <person name="Hayakawa M."/>
            <person name="Kuzuyama T."/>
            <person name="Arisawa A."/>
            <person name="Nomoto F."/>
            <person name="Miura H."/>
            <person name="Takahashi Y."/>
            <person name="Fujita N."/>
        </authorList>
    </citation>
    <scope>NUCLEOTIDE SEQUENCE [LARGE SCALE GENOMIC DNA]</scope>
    <source>
        <strain evidence="15">ATCC 33774 / DSM 43861 / JCM 3304 / KCC A-0304 / NBRC 14216 / KM-6054</strain>
    </source>
</reference>
<feature type="region of interest" description="Disordered" evidence="12">
    <location>
        <begin position="1"/>
        <end position="20"/>
    </location>
</feature>
<dbReference type="PROSITE" id="PS00438">
    <property type="entry name" value="CATALASE_2"/>
    <property type="match status" value="1"/>
</dbReference>
<dbReference type="InterPro" id="IPR010582">
    <property type="entry name" value="Catalase_immune_responsive"/>
</dbReference>
<dbReference type="GO" id="GO:0042542">
    <property type="term" value="P:response to hydrogen peroxide"/>
    <property type="evidence" value="ECO:0007669"/>
    <property type="project" value="TreeGrafter"/>
</dbReference>
<dbReference type="CDD" id="cd08156">
    <property type="entry name" value="catalase_clade_3"/>
    <property type="match status" value="1"/>
</dbReference>
<dbReference type="InterPro" id="IPR020835">
    <property type="entry name" value="Catalase_sf"/>
</dbReference>
<evidence type="ECO:0000256" key="7">
    <source>
        <dbReference type="ARBA" id="ARBA00023324"/>
    </source>
</evidence>
<proteinExistence type="inferred from homology"/>
<evidence type="ECO:0000256" key="4">
    <source>
        <dbReference type="ARBA" id="ARBA00022723"/>
    </source>
</evidence>
<dbReference type="FunFam" id="2.40.180.10:FF:000001">
    <property type="entry name" value="Catalase"/>
    <property type="match status" value="1"/>
</dbReference>
<dbReference type="GO" id="GO:0042744">
    <property type="term" value="P:hydrogen peroxide catabolic process"/>
    <property type="evidence" value="ECO:0007669"/>
    <property type="project" value="UniProtKB-KW"/>
</dbReference>
<name>E4N1S1_KITSK</name>
<dbReference type="PATRIC" id="fig|452652.3.peg.6367"/>
<dbReference type="InterPro" id="IPR002226">
    <property type="entry name" value="Catalase_haem_BS"/>
</dbReference>
<dbReference type="PIRSF" id="PIRSF038928">
    <property type="entry name" value="Catalase_clade1-3"/>
    <property type="match status" value="1"/>
</dbReference>
<dbReference type="PANTHER" id="PTHR11465">
    <property type="entry name" value="CATALASE"/>
    <property type="match status" value="1"/>
</dbReference>
<feature type="active site" evidence="9">
    <location>
        <position position="53"/>
    </location>
</feature>
<evidence type="ECO:0000313" key="15">
    <source>
        <dbReference type="Proteomes" id="UP000007076"/>
    </source>
</evidence>
<feature type="active site" evidence="9">
    <location>
        <position position="126"/>
    </location>
</feature>
<evidence type="ECO:0000256" key="10">
    <source>
        <dbReference type="PIRSR" id="PIRSR038928-2"/>
    </source>
</evidence>
<feature type="region of interest" description="Disordered" evidence="12">
    <location>
        <begin position="367"/>
        <end position="395"/>
    </location>
</feature>
<evidence type="ECO:0000259" key="13">
    <source>
        <dbReference type="SMART" id="SM01060"/>
    </source>
</evidence>
<dbReference type="GO" id="GO:0005737">
    <property type="term" value="C:cytoplasm"/>
    <property type="evidence" value="ECO:0007669"/>
    <property type="project" value="TreeGrafter"/>
</dbReference>
<keyword evidence="7 11" id="KW-0376">Hydrogen peroxide</keyword>
<evidence type="ECO:0000256" key="1">
    <source>
        <dbReference type="ARBA" id="ARBA00005329"/>
    </source>
</evidence>
<dbReference type="InterPro" id="IPR040333">
    <property type="entry name" value="Catalase_3"/>
</dbReference>
<dbReference type="RefSeq" id="WP_014139401.1">
    <property type="nucleotide sequence ID" value="NC_016109.1"/>
</dbReference>
<keyword evidence="3 10" id="KW-0349">Heme</keyword>
<feature type="binding site" description="axial binding residue" evidence="10">
    <location>
        <position position="336"/>
    </location>
    <ligand>
        <name>heme</name>
        <dbReference type="ChEBI" id="CHEBI:30413"/>
    </ligand>
    <ligandPart>
        <name>Fe</name>
        <dbReference type="ChEBI" id="CHEBI:18248"/>
    </ligandPart>
</feature>
<dbReference type="PANTHER" id="PTHR11465:SF9">
    <property type="entry name" value="CATALASE"/>
    <property type="match status" value="1"/>
</dbReference>
<dbReference type="PROSITE" id="PS00437">
    <property type="entry name" value="CATALASE_1"/>
    <property type="match status" value="1"/>
</dbReference>
<dbReference type="STRING" id="452652.KSE_63470"/>
<evidence type="ECO:0000256" key="12">
    <source>
        <dbReference type="SAM" id="MobiDB-lite"/>
    </source>
</evidence>
<dbReference type="InterPro" id="IPR024708">
    <property type="entry name" value="Catalase_AS"/>
</dbReference>
<keyword evidence="5 11" id="KW-0560">Oxidoreductase</keyword>
<dbReference type="KEGG" id="ksk:KSE_63470"/>
<dbReference type="SUPFAM" id="SSF56634">
    <property type="entry name" value="Heme-dependent catalase-like"/>
    <property type="match status" value="1"/>
</dbReference>
<evidence type="ECO:0000256" key="9">
    <source>
        <dbReference type="PIRSR" id="PIRSR038928-1"/>
    </source>
</evidence>
<accession>E4N1S1</accession>
<evidence type="ECO:0000256" key="6">
    <source>
        <dbReference type="ARBA" id="ARBA00023004"/>
    </source>
</evidence>
<evidence type="ECO:0000256" key="3">
    <source>
        <dbReference type="ARBA" id="ARBA00022617"/>
    </source>
</evidence>
<keyword evidence="15" id="KW-1185">Reference proteome</keyword>
<gene>
    <name evidence="14" type="ordered locus">KSE_63470</name>
</gene>
<dbReference type="Gene3D" id="2.40.180.10">
    <property type="entry name" value="Catalase core domain"/>
    <property type="match status" value="1"/>
</dbReference>
<comment type="similarity">
    <text evidence="1 11">Belongs to the catalase family.</text>
</comment>
<dbReference type="EMBL" id="AP010968">
    <property type="protein sequence ID" value="BAJ32105.1"/>
    <property type="molecule type" value="Genomic_DNA"/>
</dbReference>
<evidence type="ECO:0000313" key="14">
    <source>
        <dbReference type="EMBL" id="BAJ32105.1"/>
    </source>
</evidence>
<feature type="domain" description="Catalase core" evidence="13">
    <location>
        <begin position="6"/>
        <end position="390"/>
    </location>
</feature>
<dbReference type="SMART" id="SM01060">
    <property type="entry name" value="Catalase"/>
    <property type="match status" value="1"/>
</dbReference>
<dbReference type="PRINTS" id="PR00067">
    <property type="entry name" value="CATALASE"/>
</dbReference>
<comment type="cofactor">
    <cofactor evidence="10">
        <name>heme</name>
        <dbReference type="ChEBI" id="CHEBI:30413"/>
    </cofactor>
</comment>
<evidence type="ECO:0000256" key="8">
    <source>
        <dbReference type="ARBA" id="ARBA00049254"/>
    </source>
</evidence>
<comment type="catalytic activity">
    <reaction evidence="8 11">
        <text>2 H2O2 = O2 + 2 H2O</text>
        <dbReference type="Rhea" id="RHEA:20309"/>
        <dbReference type="ChEBI" id="CHEBI:15377"/>
        <dbReference type="ChEBI" id="CHEBI:15379"/>
        <dbReference type="ChEBI" id="CHEBI:16240"/>
        <dbReference type="EC" id="1.11.1.6"/>
    </reaction>
</comment>
<keyword evidence="2 11" id="KW-0575">Peroxidase</keyword>
<dbReference type="AlphaFoldDB" id="E4N1S1"/>
<dbReference type="GO" id="GO:0004096">
    <property type="term" value="F:catalase activity"/>
    <property type="evidence" value="ECO:0007669"/>
    <property type="project" value="UniProtKB-EC"/>
</dbReference>
<evidence type="ECO:0000256" key="11">
    <source>
        <dbReference type="RuleBase" id="RU000498"/>
    </source>
</evidence>
<dbReference type="InterPro" id="IPR011614">
    <property type="entry name" value="Catalase_core"/>
</dbReference>
<dbReference type="Pfam" id="PF00199">
    <property type="entry name" value="Catalase"/>
    <property type="match status" value="1"/>
</dbReference>
<dbReference type="eggNOG" id="COG0753">
    <property type="taxonomic scope" value="Bacteria"/>
</dbReference>
<keyword evidence="6 10" id="KW-0408">Iron</keyword>
<dbReference type="InterPro" id="IPR018028">
    <property type="entry name" value="Catalase"/>
</dbReference>
<dbReference type="InterPro" id="IPR024711">
    <property type="entry name" value="Catalase_clade1/3"/>
</dbReference>
<dbReference type="EC" id="1.11.1.6" evidence="11"/>
<evidence type="ECO:0000256" key="2">
    <source>
        <dbReference type="ARBA" id="ARBA00022559"/>
    </source>
</evidence>
<dbReference type="Pfam" id="PF06628">
    <property type="entry name" value="Catalase-rel"/>
    <property type="match status" value="1"/>
</dbReference>